<evidence type="ECO:0000256" key="3">
    <source>
        <dbReference type="ARBA" id="ARBA00022692"/>
    </source>
</evidence>
<evidence type="ECO:0000256" key="2">
    <source>
        <dbReference type="ARBA" id="ARBA00022448"/>
    </source>
</evidence>
<feature type="transmembrane region" description="Helical" evidence="7">
    <location>
        <begin position="314"/>
        <end position="331"/>
    </location>
</feature>
<dbReference type="GeneID" id="63752746"/>
<dbReference type="Gene3D" id="1.20.1250.20">
    <property type="entry name" value="MFS general substrate transporter like domains"/>
    <property type="match status" value="2"/>
</dbReference>
<dbReference type="PANTHER" id="PTHR23506">
    <property type="entry name" value="GH10249P"/>
    <property type="match status" value="1"/>
</dbReference>
<dbReference type="EMBL" id="KV878211">
    <property type="protein sequence ID" value="OJJ37826.1"/>
    <property type="molecule type" value="Genomic_DNA"/>
</dbReference>
<feature type="transmembrane region" description="Helical" evidence="7">
    <location>
        <begin position="394"/>
        <end position="416"/>
    </location>
</feature>
<keyword evidence="4 7" id="KW-1133">Transmembrane helix</keyword>
<feature type="transmembrane region" description="Helical" evidence="7">
    <location>
        <begin position="89"/>
        <end position="113"/>
    </location>
</feature>
<dbReference type="OrthoDB" id="5086884at2759"/>
<dbReference type="SUPFAM" id="SSF103473">
    <property type="entry name" value="MFS general substrate transporter"/>
    <property type="match status" value="1"/>
</dbReference>
<feature type="transmembrane region" description="Helical" evidence="7">
    <location>
        <begin position="16"/>
        <end position="35"/>
    </location>
</feature>
<reference evidence="10" key="1">
    <citation type="journal article" date="2017" name="Genome Biol.">
        <title>Comparative genomics reveals high biological diversity and specific adaptations in the industrially and medically important fungal genus Aspergillus.</title>
        <authorList>
            <person name="de Vries R.P."/>
            <person name="Riley R."/>
            <person name="Wiebenga A."/>
            <person name="Aguilar-Osorio G."/>
            <person name="Amillis S."/>
            <person name="Uchima C.A."/>
            <person name="Anderluh G."/>
            <person name="Asadollahi M."/>
            <person name="Askin M."/>
            <person name="Barry K."/>
            <person name="Battaglia E."/>
            <person name="Bayram O."/>
            <person name="Benocci T."/>
            <person name="Braus-Stromeyer S.A."/>
            <person name="Caldana C."/>
            <person name="Canovas D."/>
            <person name="Cerqueira G.C."/>
            <person name="Chen F."/>
            <person name="Chen W."/>
            <person name="Choi C."/>
            <person name="Clum A."/>
            <person name="Dos Santos R.A."/>
            <person name="Damasio A.R."/>
            <person name="Diallinas G."/>
            <person name="Emri T."/>
            <person name="Fekete E."/>
            <person name="Flipphi M."/>
            <person name="Freyberg S."/>
            <person name="Gallo A."/>
            <person name="Gournas C."/>
            <person name="Habgood R."/>
            <person name="Hainaut M."/>
            <person name="Harispe M.L."/>
            <person name="Henrissat B."/>
            <person name="Hilden K.S."/>
            <person name="Hope R."/>
            <person name="Hossain A."/>
            <person name="Karabika E."/>
            <person name="Karaffa L."/>
            <person name="Karanyi Z."/>
            <person name="Krasevec N."/>
            <person name="Kuo A."/>
            <person name="Kusch H."/>
            <person name="LaButti K."/>
            <person name="Lagendijk E.L."/>
            <person name="Lapidus A."/>
            <person name="Levasseur A."/>
            <person name="Lindquist E."/>
            <person name="Lipzen A."/>
            <person name="Logrieco A.F."/>
            <person name="MacCabe A."/>
            <person name="Maekelae M.R."/>
            <person name="Malavazi I."/>
            <person name="Melin P."/>
            <person name="Meyer V."/>
            <person name="Mielnichuk N."/>
            <person name="Miskei M."/>
            <person name="Molnar A.P."/>
            <person name="Mule G."/>
            <person name="Ngan C.Y."/>
            <person name="Orejas M."/>
            <person name="Orosz E."/>
            <person name="Ouedraogo J.P."/>
            <person name="Overkamp K.M."/>
            <person name="Park H.-S."/>
            <person name="Perrone G."/>
            <person name="Piumi F."/>
            <person name="Punt P.J."/>
            <person name="Ram A.F."/>
            <person name="Ramon A."/>
            <person name="Rauscher S."/>
            <person name="Record E."/>
            <person name="Riano-Pachon D.M."/>
            <person name="Robert V."/>
            <person name="Roehrig J."/>
            <person name="Ruller R."/>
            <person name="Salamov A."/>
            <person name="Salih N.S."/>
            <person name="Samson R.A."/>
            <person name="Sandor E."/>
            <person name="Sanguinetti M."/>
            <person name="Schuetze T."/>
            <person name="Sepcic K."/>
            <person name="Shelest E."/>
            <person name="Sherlock G."/>
            <person name="Sophianopoulou V."/>
            <person name="Squina F.M."/>
            <person name="Sun H."/>
            <person name="Susca A."/>
            <person name="Todd R.B."/>
            <person name="Tsang A."/>
            <person name="Unkles S.E."/>
            <person name="van de Wiele N."/>
            <person name="van Rossen-Uffink D."/>
            <person name="Oliveira J.V."/>
            <person name="Vesth T.C."/>
            <person name="Visser J."/>
            <person name="Yu J.-H."/>
            <person name="Zhou M."/>
            <person name="Andersen M.R."/>
            <person name="Archer D.B."/>
            <person name="Baker S.E."/>
            <person name="Benoit I."/>
            <person name="Brakhage A.A."/>
            <person name="Braus G.H."/>
            <person name="Fischer R."/>
            <person name="Frisvad J.C."/>
            <person name="Goldman G.H."/>
            <person name="Houbraken J."/>
            <person name="Oakley B."/>
            <person name="Pocsi I."/>
            <person name="Scazzocchio C."/>
            <person name="Seiboth B."/>
            <person name="vanKuyk P.A."/>
            <person name="Wortman J."/>
            <person name="Dyer P.S."/>
            <person name="Grigoriev I.V."/>
        </authorList>
    </citation>
    <scope>NUCLEOTIDE SEQUENCE [LARGE SCALE GENOMIC DNA]</scope>
    <source>
        <strain evidence="10">DTO 134E9</strain>
    </source>
</reference>
<dbReference type="InterPro" id="IPR050930">
    <property type="entry name" value="MFS_Vesicular_Transporter"/>
</dbReference>
<keyword evidence="10" id="KW-1185">Reference proteome</keyword>
<gene>
    <name evidence="9" type="ORF">ASPWEDRAFT_470733</name>
</gene>
<comment type="subcellular location">
    <subcellularLocation>
        <location evidence="1">Membrane</location>
        <topology evidence="1">Multi-pass membrane protein</topology>
    </subcellularLocation>
</comment>
<dbReference type="GO" id="GO:0022857">
    <property type="term" value="F:transmembrane transporter activity"/>
    <property type="evidence" value="ECO:0007669"/>
    <property type="project" value="InterPro"/>
</dbReference>
<name>A0A1L9RS78_ASPWE</name>
<dbReference type="RefSeq" id="XP_040691502.1">
    <property type="nucleotide sequence ID" value="XM_040836898.1"/>
</dbReference>
<dbReference type="GO" id="GO:0016020">
    <property type="term" value="C:membrane"/>
    <property type="evidence" value="ECO:0007669"/>
    <property type="project" value="UniProtKB-SubCell"/>
</dbReference>
<keyword evidence="2" id="KW-0813">Transport</keyword>
<evidence type="ECO:0000259" key="8">
    <source>
        <dbReference type="PROSITE" id="PS50850"/>
    </source>
</evidence>
<dbReference type="VEuPathDB" id="FungiDB:ASPWEDRAFT_470733"/>
<dbReference type="AlphaFoldDB" id="A0A1L9RS78"/>
<dbReference type="PROSITE" id="PS50850">
    <property type="entry name" value="MFS"/>
    <property type="match status" value="1"/>
</dbReference>
<evidence type="ECO:0000256" key="5">
    <source>
        <dbReference type="ARBA" id="ARBA00023136"/>
    </source>
</evidence>
<feature type="transmembrane region" description="Helical" evidence="7">
    <location>
        <begin position="246"/>
        <end position="267"/>
    </location>
</feature>
<feature type="transmembrane region" description="Helical" evidence="7">
    <location>
        <begin position="55"/>
        <end position="77"/>
    </location>
</feature>
<evidence type="ECO:0000313" key="9">
    <source>
        <dbReference type="EMBL" id="OJJ37826.1"/>
    </source>
</evidence>
<dbReference type="CDD" id="cd17325">
    <property type="entry name" value="MFS_MdtG_SLC18_like"/>
    <property type="match status" value="1"/>
</dbReference>
<dbReference type="PANTHER" id="PTHR23506:SF35">
    <property type="entry name" value="MAJOR FACILITATOR SUPERFAMILY (MFS) PROFILE DOMAIN-CONTAINING PROTEIN-RELATED"/>
    <property type="match status" value="1"/>
</dbReference>
<evidence type="ECO:0000256" key="1">
    <source>
        <dbReference type="ARBA" id="ARBA00004141"/>
    </source>
</evidence>
<feature type="domain" description="Major facilitator superfamily (MFS) profile" evidence="8">
    <location>
        <begin position="22"/>
        <end position="445"/>
    </location>
</feature>
<feature type="transmembrane region" description="Helical" evidence="7">
    <location>
        <begin position="119"/>
        <end position="137"/>
    </location>
</feature>
<evidence type="ECO:0000256" key="7">
    <source>
        <dbReference type="SAM" id="Phobius"/>
    </source>
</evidence>
<feature type="transmembrane region" description="Helical" evidence="7">
    <location>
        <begin position="343"/>
        <end position="362"/>
    </location>
</feature>
<proteinExistence type="predicted"/>
<feature type="region of interest" description="Disordered" evidence="6">
    <location>
        <begin position="205"/>
        <end position="227"/>
    </location>
</feature>
<protein>
    <recommendedName>
        <fullName evidence="8">Major facilitator superfamily (MFS) profile domain-containing protein</fullName>
    </recommendedName>
</protein>
<organism evidence="9 10">
    <name type="scientific">Aspergillus wentii DTO 134E9</name>
    <dbReference type="NCBI Taxonomy" id="1073089"/>
    <lineage>
        <taxon>Eukaryota</taxon>
        <taxon>Fungi</taxon>
        <taxon>Dikarya</taxon>
        <taxon>Ascomycota</taxon>
        <taxon>Pezizomycotina</taxon>
        <taxon>Eurotiomycetes</taxon>
        <taxon>Eurotiomycetidae</taxon>
        <taxon>Eurotiales</taxon>
        <taxon>Aspergillaceae</taxon>
        <taxon>Aspergillus</taxon>
        <taxon>Aspergillus subgen. Cremei</taxon>
    </lineage>
</organism>
<accession>A0A1L9RS78</accession>
<evidence type="ECO:0000313" key="10">
    <source>
        <dbReference type="Proteomes" id="UP000184383"/>
    </source>
</evidence>
<evidence type="ECO:0000256" key="6">
    <source>
        <dbReference type="SAM" id="MobiDB-lite"/>
    </source>
</evidence>
<feature type="transmembrane region" description="Helical" evidence="7">
    <location>
        <begin position="422"/>
        <end position="444"/>
    </location>
</feature>
<dbReference type="STRING" id="1073089.A0A1L9RS78"/>
<dbReference type="InterPro" id="IPR036259">
    <property type="entry name" value="MFS_trans_sf"/>
</dbReference>
<keyword evidence="3 7" id="KW-0812">Transmembrane</keyword>
<sequence>MHQYQPIGYRWRSSQIFLLGTVTIALFGEAFLYGFPVPILSHMLEVRLGFDPSQTQTLTTAILSIHGFLGIVSAPVIAHFADKTPNRKVPLLIALAGCLVGTVLVASTLNLAMLFVGRVFQSIAGSAAWIVGFAMMADAVPTEHMGKMMGVALSFVTAGIISGPMVAGAMLELLGYWPAWTVPLVVLAMDFLARVVMIETPKEAEASDVPGPADEETSLLHSQDGNSTPEIGKTGFYRLMLSKPRVLIGLLNVFLYSSIMAGFNATIPLHVRYAFNWGSLPAGMMFLCLQLPCFVLSVPAGWMRDKYGQRYPITLGWCILTPILWLLGVPGDEKFPWASAETNGKTIFVCALVAYGTFGMLVRSGGGLQVTRVGKEMQTKNPQIFGPHGGHSRVFSMVEVAFSTGTMAGPLIAGPLSENVGFYYMTITFACLAAVLAVLSLSYMDGPPKKQQT</sequence>
<feature type="transmembrane region" description="Helical" evidence="7">
    <location>
        <begin position="149"/>
        <end position="171"/>
    </location>
</feature>
<dbReference type="InterPro" id="IPR011701">
    <property type="entry name" value="MFS"/>
</dbReference>
<dbReference type="Pfam" id="PF07690">
    <property type="entry name" value="MFS_1"/>
    <property type="match status" value="1"/>
</dbReference>
<dbReference type="InterPro" id="IPR020846">
    <property type="entry name" value="MFS_dom"/>
</dbReference>
<feature type="transmembrane region" description="Helical" evidence="7">
    <location>
        <begin position="279"/>
        <end position="302"/>
    </location>
</feature>
<dbReference type="Proteomes" id="UP000184383">
    <property type="component" value="Unassembled WGS sequence"/>
</dbReference>
<keyword evidence="5 7" id="KW-0472">Membrane</keyword>
<feature type="transmembrane region" description="Helical" evidence="7">
    <location>
        <begin position="177"/>
        <end position="197"/>
    </location>
</feature>
<evidence type="ECO:0000256" key="4">
    <source>
        <dbReference type="ARBA" id="ARBA00022989"/>
    </source>
</evidence>